<dbReference type="RefSeq" id="WP_139274065.1">
    <property type="nucleotide sequence ID" value="NZ_FOZX01000004.1"/>
</dbReference>
<gene>
    <name evidence="3" type="ORF">SAMN05660874_02822</name>
</gene>
<protein>
    <submittedName>
        <fullName evidence="3">Uncharacterized protein</fullName>
    </submittedName>
</protein>
<organism evidence="3 4">
    <name type="scientific">Saccharopolyspora flava</name>
    <dbReference type="NCBI Taxonomy" id="95161"/>
    <lineage>
        <taxon>Bacteria</taxon>
        <taxon>Bacillati</taxon>
        <taxon>Actinomycetota</taxon>
        <taxon>Actinomycetes</taxon>
        <taxon>Pseudonocardiales</taxon>
        <taxon>Pseudonocardiaceae</taxon>
        <taxon>Saccharopolyspora</taxon>
    </lineage>
</organism>
<name>A0A1I6S240_9PSEU</name>
<dbReference type="STRING" id="95161.SAMN05660874_02822"/>
<dbReference type="Proteomes" id="UP000198852">
    <property type="component" value="Unassembled WGS sequence"/>
</dbReference>
<evidence type="ECO:0000313" key="3">
    <source>
        <dbReference type="EMBL" id="SFS71007.1"/>
    </source>
</evidence>
<sequence length="114" mass="12758">MAQVMSLAFVGSAVVLLIAVLIVRESGRRSTARWELERERLRRDTLTQLAADDREHARALLKSARELFGAGHVATAAILEMQATDYEMRADDHEAARTDPTSPIFPMRQHQLSS</sequence>
<accession>A0A1I6S240</accession>
<evidence type="ECO:0000256" key="1">
    <source>
        <dbReference type="SAM" id="MobiDB-lite"/>
    </source>
</evidence>
<keyword evidence="2" id="KW-0472">Membrane</keyword>
<keyword evidence="4" id="KW-1185">Reference proteome</keyword>
<feature type="region of interest" description="Disordered" evidence="1">
    <location>
        <begin position="89"/>
        <end position="114"/>
    </location>
</feature>
<proteinExistence type="predicted"/>
<dbReference type="EMBL" id="FOZX01000004">
    <property type="protein sequence ID" value="SFS71007.1"/>
    <property type="molecule type" value="Genomic_DNA"/>
</dbReference>
<keyword evidence="2" id="KW-1133">Transmembrane helix</keyword>
<evidence type="ECO:0000256" key="2">
    <source>
        <dbReference type="SAM" id="Phobius"/>
    </source>
</evidence>
<evidence type="ECO:0000313" key="4">
    <source>
        <dbReference type="Proteomes" id="UP000198852"/>
    </source>
</evidence>
<keyword evidence="2" id="KW-0812">Transmembrane</keyword>
<dbReference type="AlphaFoldDB" id="A0A1I6S240"/>
<reference evidence="4" key="1">
    <citation type="submission" date="2016-10" db="EMBL/GenBank/DDBJ databases">
        <authorList>
            <person name="Varghese N."/>
            <person name="Submissions S."/>
        </authorList>
    </citation>
    <scope>NUCLEOTIDE SEQUENCE [LARGE SCALE GENOMIC DNA]</scope>
    <source>
        <strain evidence="4">DSM 44771</strain>
    </source>
</reference>
<feature type="transmembrane region" description="Helical" evidence="2">
    <location>
        <begin position="6"/>
        <end position="23"/>
    </location>
</feature>